<dbReference type="GO" id="GO:0005543">
    <property type="term" value="F:phospholipid binding"/>
    <property type="evidence" value="ECO:0007669"/>
    <property type="project" value="TreeGrafter"/>
</dbReference>
<dbReference type="GO" id="GO:0005886">
    <property type="term" value="C:plasma membrane"/>
    <property type="evidence" value="ECO:0007669"/>
    <property type="project" value="TreeGrafter"/>
</dbReference>
<evidence type="ECO:0000313" key="4">
    <source>
        <dbReference type="Proteomes" id="UP000279833"/>
    </source>
</evidence>
<dbReference type="GO" id="GO:0030100">
    <property type="term" value="P:regulation of endocytosis"/>
    <property type="evidence" value="ECO:0007669"/>
    <property type="project" value="TreeGrafter"/>
</dbReference>
<dbReference type="Gene3D" id="1.20.1270.60">
    <property type="entry name" value="Arfaptin homology (AH) domain/BAR domain"/>
    <property type="match status" value="1"/>
</dbReference>
<sequence length="195" mass="21583">MSTLPFIVFISFAFFFKVFNRTQDFERERLSFFKDIFNSLHGALNVCAKVNASVGPAAPTLLKHTITWVISPVGGGPPSIGNYDSIYSELAESISQCDVEADLNLWSSNHGVDMPFVSPQFEEYSPDLAYITGKKRATLTDPDSPVTLTNITMISHPFDHESNEITSNNSRSNNNNHNKKSENTIVSSANGRNSE</sequence>
<feature type="compositionally biased region" description="Low complexity" evidence="1">
    <location>
        <begin position="164"/>
        <end position="176"/>
    </location>
</feature>
<feature type="compositionally biased region" description="Polar residues" evidence="1">
    <location>
        <begin position="186"/>
        <end position="195"/>
    </location>
</feature>
<feature type="chain" id="PRO_5017931388" evidence="2">
    <location>
        <begin position="21"/>
        <end position="195"/>
    </location>
</feature>
<dbReference type="GO" id="GO:0097320">
    <property type="term" value="P:plasma membrane tubulation"/>
    <property type="evidence" value="ECO:0007669"/>
    <property type="project" value="TreeGrafter"/>
</dbReference>
<accession>A0A3P7Y505</accession>
<dbReference type="EMBL" id="UZAK01000887">
    <property type="protein sequence ID" value="VDO65844.1"/>
    <property type="molecule type" value="Genomic_DNA"/>
</dbReference>
<feature type="region of interest" description="Disordered" evidence="1">
    <location>
        <begin position="159"/>
        <end position="195"/>
    </location>
</feature>
<dbReference type="PANTHER" id="PTHR23065">
    <property type="entry name" value="PROLINE-SERINE-THREONINE PHOSPHATASE INTERACTING PROTEIN 1"/>
    <property type="match status" value="1"/>
</dbReference>
<name>A0A3P7Y505_9TREM</name>
<keyword evidence="4" id="KW-1185">Reference proteome</keyword>
<organism evidence="3 4">
    <name type="scientific">Schistosoma curassoni</name>
    <dbReference type="NCBI Taxonomy" id="6186"/>
    <lineage>
        <taxon>Eukaryota</taxon>
        <taxon>Metazoa</taxon>
        <taxon>Spiralia</taxon>
        <taxon>Lophotrochozoa</taxon>
        <taxon>Platyhelminthes</taxon>
        <taxon>Trematoda</taxon>
        <taxon>Digenea</taxon>
        <taxon>Strigeidida</taxon>
        <taxon>Schistosomatoidea</taxon>
        <taxon>Schistosomatidae</taxon>
        <taxon>Schistosoma</taxon>
    </lineage>
</organism>
<dbReference type="PANTHER" id="PTHR23065:SF11">
    <property type="entry name" value="SYNDAPIN, ISOFORM C"/>
    <property type="match status" value="1"/>
</dbReference>
<gene>
    <name evidence="3" type="ORF">SCUD_LOCUS1141</name>
</gene>
<dbReference type="Proteomes" id="UP000279833">
    <property type="component" value="Unassembled WGS sequence"/>
</dbReference>
<evidence type="ECO:0000313" key="3">
    <source>
        <dbReference type="EMBL" id="VDO65844.1"/>
    </source>
</evidence>
<dbReference type="GO" id="GO:0005768">
    <property type="term" value="C:endosome"/>
    <property type="evidence" value="ECO:0007669"/>
    <property type="project" value="TreeGrafter"/>
</dbReference>
<keyword evidence="2" id="KW-0732">Signal</keyword>
<dbReference type="InterPro" id="IPR027267">
    <property type="entry name" value="AH/BAR_dom_sf"/>
</dbReference>
<evidence type="ECO:0000256" key="1">
    <source>
        <dbReference type="SAM" id="MobiDB-lite"/>
    </source>
</evidence>
<feature type="signal peptide" evidence="2">
    <location>
        <begin position="1"/>
        <end position="20"/>
    </location>
</feature>
<dbReference type="GO" id="GO:0007010">
    <property type="term" value="P:cytoskeleton organization"/>
    <property type="evidence" value="ECO:0007669"/>
    <property type="project" value="TreeGrafter"/>
</dbReference>
<protein>
    <submittedName>
        <fullName evidence="3">Uncharacterized protein</fullName>
    </submittedName>
</protein>
<dbReference type="AlphaFoldDB" id="A0A3P7Y505"/>
<proteinExistence type="predicted"/>
<evidence type="ECO:0000256" key="2">
    <source>
        <dbReference type="SAM" id="SignalP"/>
    </source>
</evidence>
<reference evidence="3 4" key="1">
    <citation type="submission" date="2018-11" db="EMBL/GenBank/DDBJ databases">
        <authorList>
            <consortium name="Pathogen Informatics"/>
        </authorList>
    </citation>
    <scope>NUCLEOTIDE SEQUENCE [LARGE SCALE GENOMIC DNA]</scope>
    <source>
        <strain>Dakar</strain>
        <strain evidence="4">Senegal</strain>
    </source>
</reference>